<dbReference type="Pfam" id="PF00353">
    <property type="entry name" value="HemolysinCabind"/>
    <property type="match status" value="4"/>
</dbReference>
<name>A0ABQ4SG33_9HYPH</name>
<evidence type="ECO:0000313" key="4">
    <source>
        <dbReference type="Proteomes" id="UP001055153"/>
    </source>
</evidence>
<evidence type="ECO:0000256" key="1">
    <source>
        <dbReference type="ARBA" id="ARBA00004613"/>
    </source>
</evidence>
<reference evidence="3" key="1">
    <citation type="journal article" date="2021" name="Front. Microbiol.">
        <title>Comprehensive Comparative Genomics and Phenotyping of Methylobacterium Species.</title>
        <authorList>
            <person name="Alessa O."/>
            <person name="Ogura Y."/>
            <person name="Fujitani Y."/>
            <person name="Takami H."/>
            <person name="Hayashi T."/>
            <person name="Sahin N."/>
            <person name="Tani A."/>
        </authorList>
    </citation>
    <scope>NUCLEOTIDE SEQUENCE</scope>
    <source>
        <strain evidence="3">DSM 17168</strain>
    </source>
</reference>
<evidence type="ECO:0000313" key="3">
    <source>
        <dbReference type="EMBL" id="GJE02175.1"/>
    </source>
</evidence>
<dbReference type="PANTHER" id="PTHR38340">
    <property type="entry name" value="S-LAYER PROTEIN"/>
    <property type="match status" value="1"/>
</dbReference>
<organism evidence="3 4">
    <name type="scientific">Methylobacterium isbiliense</name>
    <dbReference type="NCBI Taxonomy" id="315478"/>
    <lineage>
        <taxon>Bacteria</taxon>
        <taxon>Pseudomonadati</taxon>
        <taxon>Pseudomonadota</taxon>
        <taxon>Alphaproteobacteria</taxon>
        <taxon>Hyphomicrobiales</taxon>
        <taxon>Methylobacteriaceae</taxon>
        <taxon>Methylobacterium</taxon>
    </lineage>
</organism>
<dbReference type="InterPro" id="IPR011049">
    <property type="entry name" value="Serralysin-like_metalloprot_C"/>
</dbReference>
<sequence>MNATGPSTTQSPYLVPTNSDVSFTSILSAGDAVAGSTRTGGAPYRMVGVPDGLGAVDNGDGTVTVLMNHEIGPTAGVTRAHGSAGAFVSRLVVDKSTLRVTSASDLGQTVFTYNAATGAYVQGTTAFARLCSADLPEVSAFYDAASGLGTQTRIFMNGEETGAEGRAFAWIVNGPEAGRVYELPKLGKFSWENSVANPFTGTKTVTIGTDDATPGQLYLYVGDKQATGNEIEKAGLTNGKLYGIRVPAFALETNATAVAAAGTAFALQEMGPNGDASRLTGAQLQAESAAEGVTEFLRPEDGAWDPTNPNRFYFVTTNGATSPSRLWALEFTDAGRPELGGVVKQVLTGLEGQVMFDNMTVDADGKVYIQEDPGSNARLSKVWQYDPATRSLTQLAEHDPARFSGLTPPFTQDEESSGILDVSTLFGGPGRQAFLLDVQAHYPFGETEIVEGGQLDLMTIDRSIEGTSGADSLAGSQIADLIWGREGNDTITGGGGNDYLSGLQDNDSIAGGAGNDTLFGDAGDDRVDGGLGNDQVRGYLGNDTLFGSAGNDALYGEEGDDFLGAGSGNDYLTGGLGNDALFGEEGSDLLFGNAGNDFLTGGAGSDIFALGQGDGQDTIRDFAVTGAERDVIAFNGGGVTSFAGVQAASQQVGADTLIRYSATDSVLLQNVQASSLTAANFTFA</sequence>
<reference evidence="3" key="2">
    <citation type="submission" date="2021-08" db="EMBL/GenBank/DDBJ databases">
        <authorList>
            <person name="Tani A."/>
            <person name="Ola A."/>
            <person name="Ogura Y."/>
            <person name="Katsura K."/>
            <person name="Hayashi T."/>
        </authorList>
    </citation>
    <scope>NUCLEOTIDE SEQUENCE</scope>
    <source>
        <strain evidence="3">DSM 17168</strain>
    </source>
</reference>
<comment type="subcellular location">
    <subcellularLocation>
        <location evidence="1">Secreted</location>
    </subcellularLocation>
</comment>
<dbReference type="Pfam" id="PF05787">
    <property type="entry name" value="PhoX"/>
    <property type="match status" value="1"/>
</dbReference>
<dbReference type="InterPro" id="IPR008557">
    <property type="entry name" value="PhoX"/>
</dbReference>
<comment type="caution">
    <text evidence="3">The sequence shown here is derived from an EMBL/GenBank/DDBJ whole genome shotgun (WGS) entry which is preliminary data.</text>
</comment>
<evidence type="ECO:0000256" key="2">
    <source>
        <dbReference type="ARBA" id="ARBA00022525"/>
    </source>
</evidence>
<dbReference type="PROSITE" id="PS00330">
    <property type="entry name" value="HEMOLYSIN_CALCIUM"/>
    <property type="match status" value="1"/>
</dbReference>
<dbReference type="PANTHER" id="PTHR38340:SF1">
    <property type="entry name" value="S-LAYER PROTEIN"/>
    <property type="match status" value="1"/>
</dbReference>
<keyword evidence="4" id="KW-1185">Reference proteome</keyword>
<gene>
    <name evidence="3" type="ORF">GMJLKIPL_4119</name>
</gene>
<accession>A0ABQ4SG33</accession>
<dbReference type="InterPro" id="IPR001343">
    <property type="entry name" value="Hemolysn_Ca-bd"/>
</dbReference>
<dbReference type="InterPro" id="IPR050557">
    <property type="entry name" value="RTX_toxin/Mannuronan_C5-epim"/>
</dbReference>
<proteinExistence type="predicted"/>
<dbReference type="EMBL" id="BPQQ01000049">
    <property type="protein sequence ID" value="GJE02175.1"/>
    <property type="molecule type" value="Genomic_DNA"/>
</dbReference>
<dbReference type="SUPFAM" id="SSF51120">
    <property type="entry name" value="beta-Roll"/>
    <property type="match status" value="1"/>
</dbReference>
<dbReference type="SUPFAM" id="SSF63825">
    <property type="entry name" value="YWTD domain"/>
    <property type="match status" value="1"/>
</dbReference>
<dbReference type="InterPro" id="IPR018511">
    <property type="entry name" value="Hemolysin-typ_Ca-bd_CS"/>
</dbReference>
<dbReference type="PRINTS" id="PR00313">
    <property type="entry name" value="CABNDNGRPT"/>
</dbReference>
<dbReference type="Proteomes" id="UP001055153">
    <property type="component" value="Unassembled WGS sequence"/>
</dbReference>
<keyword evidence="2" id="KW-0964">Secreted</keyword>
<dbReference type="Gene3D" id="2.150.10.10">
    <property type="entry name" value="Serralysin-like metalloprotease, C-terminal"/>
    <property type="match status" value="2"/>
</dbReference>
<protein>
    <submittedName>
        <fullName evidence="3">Uncharacterized protein</fullName>
    </submittedName>
</protein>
<dbReference type="RefSeq" id="WP_283206021.1">
    <property type="nucleotide sequence ID" value="NZ_BPQQ01000049.1"/>
</dbReference>